<dbReference type="Pfam" id="PF01402">
    <property type="entry name" value="RHH_1"/>
    <property type="match status" value="1"/>
</dbReference>
<dbReference type="InterPro" id="IPR010985">
    <property type="entry name" value="Ribbon_hlx_hlx"/>
</dbReference>
<keyword evidence="2" id="KW-0614">Plasmid</keyword>
<dbReference type="SUPFAM" id="SSF47598">
    <property type="entry name" value="Ribbon-helix-helix"/>
    <property type="match status" value="1"/>
</dbReference>
<geneLocation type="plasmid" evidence="2 3">
    <name>pMIC7113.02</name>
</geneLocation>
<dbReference type="KEGG" id="mic:Mic7113_6572"/>
<sequence length="66" mass="7781">MARREYMLRVRLNDNEKARLQKEANRRGVSMSEVIKDYIKRLPKVQYGSVDGESLEPPCVLRYPIN</sequence>
<dbReference type="RefSeq" id="WP_015211540.1">
    <property type="nucleotide sequence ID" value="NC_019760.1"/>
</dbReference>
<dbReference type="HOGENOM" id="CLU_2826354_0_0_3"/>
<dbReference type="OrthoDB" id="516294at2"/>
<name>K9WQT0_9CYAN</name>
<dbReference type="AlphaFoldDB" id="K9WQT0"/>
<proteinExistence type="predicted"/>
<organism evidence="2 3">
    <name type="scientific">Allocoleopsis franciscana PCC 7113</name>
    <dbReference type="NCBI Taxonomy" id="1173027"/>
    <lineage>
        <taxon>Bacteria</taxon>
        <taxon>Bacillati</taxon>
        <taxon>Cyanobacteriota</taxon>
        <taxon>Cyanophyceae</taxon>
        <taxon>Coleofasciculales</taxon>
        <taxon>Coleofasciculaceae</taxon>
        <taxon>Allocoleopsis</taxon>
        <taxon>Allocoleopsis franciscana</taxon>
    </lineage>
</organism>
<reference evidence="2 3" key="1">
    <citation type="submission" date="2012-06" db="EMBL/GenBank/DDBJ databases">
        <title>Finished plasmid 2 of genome of Microcoleus sp. PCC 7113.</title>
        <authorList>
            <consortium name="US DOE Joint Genome Institute"/>
            <person name="Gugger M."/>
            <person name="Coursin T."/>
            <person name="Rippka R."/>
            <person name="Tandeau De Marsac N."/>
            <person name="Huntemann M."/>
            <person name="Wei C.-L."/>
            <person name="Han J."/>
            <person name="Detter J.C."/>
            <person name="Han C."/>
            <person name="Tapia R."/>
            <person name="Chen A."/>
            <person name="Kyrpides N."/>
            <person name="Mavromatis K."/>
            <person name="Markowitz V."/>
            <person name="Szeto E."/>
            <person name="Ivanova N."/>
            <person name="Pagani I."/>
            <person name="Pati A."/>
            <person name="Goodwin L."/>
            <person name="Nordberg H.P."/>
            <person name="Cantor M.N."/>
            <person name="Hua S.X."/>
            <person name="Woyke T."/>
            <person name="Kerfeld C.A."/>
        </authorList>
    </citation>
    <scope>NUCLEOTIDE SEQUENCE [LARGE SCALE GENOMIC DNA]</scope>
    <source>
        <strain evidence="2 3">PCC 7113</strain>
        <plasmid evidence="2 3">pMIC7113.02</plasmid>
    </source>
</reference>
<protein>
    <submittedName>
        <fullName evidence="2">Ribbon-helix-helix protein, copG family</fullName>
    </submittedName>
</protein>
<evidence type="ECO:0000313" key="2">
    <source>
        <dbReference type="EMBL" id="AFZ22146.1"/>
    </source>
</evidence>
<evidence type="ECO:0000259" key="1">
    <source>
        <dbReference type="Pfam" id="PF01402"/>
    </source>
</evidence>
<feature type="domain" description="Ribbon-helix-helix protein CopG" evidence="1">
    <location>
        <begin position="10"/>
        <end position="41"/>
    </location>
</feature>
<evidence type="ECO:0000313" key="3">
    <source>
        <dbReference type="Proteomes" id="UP000010471"/>
    </source>
</evidence>
<keyword evidence="3" id="KW-1185">Reference proteome</keyword>
<gene>
    <name evidence="2" type="ORF">Mic7113_6572</name>
</gene>
<dbReference type="EMBL" id="CP003632">
    <property type="protein sequence ID" value="AFZ22146.1"/>
    <property type="molecule type" value="Genomic_DNA"/>
</dbReference>
<dbReference type="GO" id="GO:0006355">
    <property type="term" value="P:regulation of DNA-templated transcription"/>
    <property type="evidence" value="ECO:0007669"/>
    <property type="project" value="InterPro"/>
</dbReference>
<dbReference type="InterPro" id="IPR002145">
    <property type="entry name" value="CopG"/>
</dbReference>
<dbReference type="CDD" id="cd21631">
    <property type="entry name" value="RHH_CopG_NikR-like"/>
    <property type="match status" value="1"/>
</dbReference>
<accession>K9WQT0</accession>
<dbReference type="Proteomes" id="UP000010471">
    <property type="component" value="Plasmid pMIC7113.02"/>
</dbReference>